<proteinExistence type="predicted"/>
<evidence type="ECO:0000313" key="3">
    <source>
        <dbReference type="Proteomes" id="UP001341281"/>
    </source>
</evidence>
<evidence type="ECO:0000256" key="1">
    <source>
        <dbReference type="SAM" id="MobiDB-lite"/>
    </source>
</evidence>
<protein>
    <submittedName>
        <fullName evidence="2">Uncharacterized protein</fullName>
    </submittedName>
</protein>
<sequence>MPWSMDRQSSRGEDQRTWVARMTAPRARKSVMWEVRLKGPVSHTPGGTYSSVPPRAPRRRPMRATARANAAVLSVRPSPRPPKLARDIHAPRRGGAGATPEHVSCAPADDSSSSSTGASKRSAGTGVRIVPGQVNEQAGEEDKPQKLRRPVLWVAVAVARQRRQAGRKAATI</sequence>
<feature type="region of interest" description="Disordered" evidence="1">
    <location>
        <begin position="38"/>
        <end position="149"/>
    </location>
</feature>
<feature type="compositionally biased region" description="Low complexity" evidence="1">
    <location>
        <begin position="104"/>
        <end position="123"/>
    </location>
</feature>
<evidence type="ECO:0000313" key="2">
    <source>
        <dbReference type="EMBL" id="WVZ99763.1"/>
    </source>
</evidence>
<organism evidence="2 3">
    <name type="scientific">Paspalum notatum var. saurae</name>
    <dbReference type="NCBI Taxonomy" id="547442"/>
    <lineage>
        <taxon>Eukaryota</taxon>
        <taxon>Viridiplantae</taxon>
        <taxon>Streptophyta</taxon>
        <taxon>Embryophyta</taxon>
        <taxon>Tracheophyta</taxon>
        <taxon>Spermatophyta</taxon>
        <taxon>Magnoliopsida</taxon>
        <taxon>Liliopsida</taxon>
        <taxon>Poales</taxon>
        <taxon>Poaceae</taxon>
        <taxon>PACMAD clade</taxon>
        <taxon>Panicoideae</taxon>
        <taxon>Andropogonodae</taxon>
        <taxon>Paspaleae</taxon>
        <taxon>Paspalinae</taxon>
        <taxon>Paspalum</taxon>
    </lineage>
</organism>
<dbReference type="Proteomes" id="UP001341281">
    <property type="component" value="Chromosome 10"/>
</dbReference>
<reference evidence="2 3" key="1">
    <citation type="submission" date="2024-02" db="EMBL/GenBank/DDBJ databases">
        <title>High-quality chromosome-scale genome assembly of Pensacola bahiagrass (Paspalum notatum Flugge var. saurae).</title>
        <authorList>
            <person name="Vega J.M."/>
            <person name="Podio M."/>
            <person name="Orjuela J."/>
            <person name="Siena L.A."/>
            <person name="Pessino S.C."/>
            <person name="Combes M.C."/>
            <person name="Mariac C."/>
            <person name="Albertini E."/>
            <person name="Pupilli F."/>
            <person name="Ortiz J.P.A."/>
            <person name="Leblanc O."/>
        </authorList>
    </citation>
    <scope>NUCLEOTIDE SEQUENCE [LARGE SCALE GENOMIC DNA]</scope>
    <source>
        <strain evidence="2">R1</strain>
        <tissue evidence="2">Leaf</tissue>
    </source>
</reference>
<name>A0AAQ3XI35_PASNO</name>
<dbReference type="AlphaFoldDB" id="A0AAQ3XI35"/>
<dbReference type="EMBL" id="CP144754">
    <property type="protein sequence ID" value="WVZ99763.1"/>
    <property type="molecule type" value="Genomic_DNA"/>
</dbReference>
<keyword evidence="3" id="KW-1185">Reference proteome</keyword>
<accession>A0AAQ3XI35</accession>
<gene>
    <name evidence="2" type="ORF">U9M48_045018</name>
</gene>